<dbReference type="InterPro" id="IPR027373">
    <property type="entry name" value="RHH_dom"/>
</dbReference>
<dbReference type="Pfam" id="PF13467">
    <property type="entry name" value="RHH_4"/>
    <property type="match status" value="1"/>
</dbReference>
<keyword evidence="3" id="KW-1185">Reference proteome</keyword>
<dbReference type="Gene3D" id="1.10.3990.20">
    <property type="entry name" value="protein bp1543"/>
    <property type="match status" value="1"/>
</dbReference>
<gene>
    <name evidence="2" type="ORF">FNA67_11665</name>
</gene>
<dbReference type="Proteomes" id="UP000321062">
    <property type="component" value="Chromosome"/>
</dbReference>
<sequence>MSDKVAAQTRLPEEAASDEEGLDSLLTPEFRVINTGNRRRGVRLERLFWQVLSDIAQARGIRRSQLVGDILDEAGPGAENTASILRVYATRELEQQRRALAARGEPGFVVSLLQAAPVPAFAINRQKRLQQVNPEFIHLLRVVSGNMSQKISADVVHMSLDVPLDQIFLQLSEGAPTLQCGYTLTIDNKQRRGRTKVVAVPPAPSSALVGYIIS</sequence>
<dbReference type="RefSeq" id="WP_049705270.1">
    <property type="nucleotide sequence ID" value="NZ_BMFM01000001.1"/>
</dbReference>
<reference evidence="2 3" key="1">
    <citation type="journal article" date="2015" name="Int. J. Syst. Evol. Microbiol.">
        <title>Youhaiella tibetensis gen. nov., sp. nov., isolated from subsurface sediment.</title>
        <authorList>
            <person name="Wang Y.X."/>
            <person name="Huang F.Q."/>
            <person name="Nogi Y."/>
            <person name="Pang S.J."/>
            <person name="Wang P.K."/>
            <person name="Lv J."/>
        </authorList>
    </citation>
    <scope>NUCLEOTIDE SEQUENCE [LARGE SCALE GENOMIC DNA]</scope>
    <source>
        <strain evidence="3">fig4</strain>
    </source>
</reference>
<proteinExistence type="predicted"/>
<organism evidence="2 3">
    <name type="scientific">Paradevosia tibetensis</name>
    <dbReference type="NCBI Taxonomy" id="1447062"/>
    <lineage>
        <taxon>Bacteria</taxon>
        <taxon>Pseudomonadati</taxon>
        <taxon>Pseudomonadota</taxon>
        <taxon>Alphaproteobacteria</taxon>
        <taxon>Hyphomicrobiales</taxon>
        <taxon>Devosiaceae</taxon>
        <taxon>Paradevosia</taxon>
    </lineage>
</organism>
<name>A0A5B9DN66_9HYPH</name>
<dbReference type="OrthoDB" id="7336664at2"/>
<protein>
    <recommendedName>
        <fullName evidence="1">Ribbon-helix-helix domain-containing protein</fullName>
    </recommendedName>
</protein>
<accession>A0A5B9DN66</accession>
<evidence type="ECO:0000259" key="1">
    <source>
        <dbReference type="Pfam" id="PF13467"/>
    </source>
</evidence>
<evidence type="ECO:0000313" key="3">
    <source>
        <dbReference type="Proteomes" id="UP000321062"/>
    </source>
</evidence>
<dbReference type="EMBL" id="CP041690">
    <property type="protein sequence ID" value="QEE20790.1"/>
    <property type="molecule type" value="Genomic_DNA"/>
</dbReference>
<feature type="domain" description="Ribbon-helix-helix" evidence="1">
    <location>
        <begin position="41"/>
        <end position="92"/>
    </location>
</feature>
<dbReference type="KEGG" id="yti:FNA67_11665"/>
<dbReference type="AlphaFoldDB" id="A0A5B9DN66"/>
<dbReference type="InterPro" id="IPR038268">
    <property type="entry name" value="RHH_sf"/>
</dbReference>
<evidence type="ECO:0000313" key="2">
    <source>
        <dbReference type="EMBL" id="QEE20790.1"/>
    </source>
</evidence>